<comment type="caution">
    <text evidence="1">The sequence shown here is derived from an EMBL/GenBank/DDBJ whole genome shotgun (WGS) entry which is preliminary data.</text>
</comment>
<feature type="non-terminal residue" evidence="1">
    <location>
        <position position="1"/>
    </location>
</feature>
<organism evidence="1 2">
    <name type="scientific">Trifolium medium</name>
    <dbReference type="NCBI Taxonomy" id="97028"/>
    <lineage>
        <taxon>Eukaryota</taxon>
        <taxon>Viridiplantae</taxon>
        <taxon>Streptophyta</taxon>
        <taxon>Embryophyta</taxon>
        <taxon>Tracheophyta</taxon>
        <taxon>Spermatophyta</taxon>
        <taxon>Magnoliopsida</taxon>
        <taxon>eudicotyledons</taxon>
        <taxon>Gunneridae</taxon>
        <taxon>Pentapetalae</taxon>
        <taxon>rosids</taxon>
        <taxon>fabids</taxon>
        <taxon>Fabales</taxon>
        <taxon>Fabaceae</taxon>
        <taxon>Papilionoideae</taxon>
        <taxon>50 kb inversion clade</taxon>
        <taxon>NPAAA clade</taxon>
        <taxon>Hologalegina</taxon>
        <taxon>IRL clade</taxon>
        <taxon>Trifolieae</taxon>
        <taxon>Trifolium</taxon>
    </lineage>
</organism>
<dbReference type="EMBL" id="LXQA010104287">
    <property type="protein sequence ID" value="MCI17182.1"/>
    <property type="molecule type" value="Genomic_DNA"/>
</dbReference>
<protein>
    <submittedName>
        <fullName evidence="1">Uncharacterized protein</fullName>
    </submittedName>
</protein>
<sequence>VSKVVNDGVFLGYGVGQNEELRISSFIILKCRLQATPRFGQNGKLAKGKLANVLAMKGYSPAI</sequence>
<evidence type="ECO:0000313" key="1">
    <source>
        <dbReference type="EMBL" id="MCI17182.1"/>
    </source>
</evidence>
<proteinExistence type="predicted"/>
<name>A0A392PZU7_9FABA</name>
<evidence type="ECO:0000313" key="2">
    <source>
        <dbReference type="Proteomes" id="UP000265520"/>
    </source>
</evidence>
<reference evidence="1 2" key="1">
    <citation type="journal article" date="2018" name="Front. Plant Sci.">
        <title>Red Clover (Trifolium pratense) and Zigzag Clover (T. medium) - A Picture of Genomic Similarities and Differences.</title>
        <authorList>
            <person name="Dluhosova J."/>
            <person name="Istvanek J."/>
            <person name="Nedelnik J."/>
            <person name="Repkova J."/>
        </authorList>
    </citation>
    <scope>NUCLEOTIDE SEQUENCE [LARGE SCALE GENOMIC DNA]</scope>
    <source>
        <strain evidence="2">cv. 10/8</strain>
        <tissue evidence="1">Leaf</tissue>
    </source>
</reference>
<keyword evidence="2" id="KW-1185">Reference proteome</keyword>
<accession>A0A392PZU7</accession>
<dbReference type="Proteomes" id="UP000265520">
    <property type="component" value="Unassembled WGS sequence"/>
</dbReference>
<dbReference type="AlphaFoldDB" id="A0A392PZU7"/>